<dbReference type="Gene3D" id="1.20.5.2950">
    <property type="match status" value="1"/>
</dbReference>
<evidence type="ECO:0000256" key="2">
    <source>
        <dbReference type="ARBA" id="ARBA00009008"/>
    </source>
</evidence>
<accession>A0A849AB78</accession>
<name>A0A849AB78_9ACTN</name>
<evidence type="ECO:0000256" key="8">
    <source>
        <dbReference type="ARBA" id="ARBA00031737"/>
    </source>
</evidence>
<feature type="region of interest" description="Disordered" evidence="10">
    <location>
        <begin position="60"/>
        <end position="174"/>
    </location>
</feature>
<keyword evidence="12" id="KW-1185">Reference proteome</keyword>
<evidence type="ECO:0000256" key="4">
    <source>
        <dbReference type="ARBA" id="ARBA00022490"/>
    </source>
</evidence>
<dbReference type="InterPro" id="IPR019933">
    <property type="entry name" value="DivIVA_domain"/>
</dbReference>
<keyword evidence="7" id="KW-0131">Cell cycle</keyword>
<evidence type="ECO:0000256" key="10">
    <source>
        <dbReference type="SAM" id="MobiDB-lite"/>
    </source>
</evidence>
<dbReference type="EMBL" id="JABEND010000011">
    <property type="protein sequence ID" value="NNG37197.1"/>
    <property type="molecule type" value="Genomic_DNA"/>
</dbReference>
<evidence type="ECO:0000256" key="5">
    <source>
        <dbReference type="ARBA" id="ARBA00022618"/>
    </source>
</evidence>
<feature type="compositionally biased region" description="Low complexity" evidence="10">
    <location>
        <begin position="118"/>
        <end position="170"/>
    </location>
</feature>
<dbReference type="RefSeq" id="WP_171200901.1">
    <property type="nucleotide sequence ID" value="NZ_JABEND010000011.1"/>
</dbReference>
<dbReference type="PANTHER" id="PTHR35794">
    <property type="entry name" value="CELL DIVISION PROTEIN DIVIVA"/>
    <property type="match status" value="1"/>
</dbReference>
<dbReference type="Pfam" id="PF05103">
    <property type="entry name" value="DivIVA"/>
    <property type="match status" value="1"/>
</dbReference>
<reference evidence="11 12" key="1">
    <citation type="submission" date="2020-05" db="EMBL/GenBank/DDBJ databases">
        <title>Nakamurella sp. DB0629 isolated from air conditioner.</title>
        <authorList>
            <person name="Kim D.H."/>
            <person name="Kim D.-U."/>
        </authorList>
    </citation>
    <scope>NUCLEOTIDE SEQUENCE [LARGE SCALE GENOMIC DNA]</scope>
    <source>
        <strain evidence="11 12">DB0629</strain>
    </source>
</reference>
<evidence type="ECO:0000313" key="11">
    <source>
        <dbReference type="EMBL" id="NNG37197.1"/>
    </source>
</evidence>
<feature type="compositionally biased region" description="Basic and acidic residues" evidence="10">
    <location>
        <begin position="210"/>
        <end position="227"/>
    </location>
</feature>
<organism evidence="11 12">
    <name type="scientific">Nakamurella aerolata</name>
    <dbReference type="NCBI Taxonomy" id="1656892"/>
    <lineage>
        <taxon>Bacteria</taxon>
        <taxon>Bacillati</taxon>
        <taxon>Actinomycetota</taxon>
        <taxon>Actinomycetes</taxon>
        <taxon>Nakamurellales</taxon>
        <taxon>Nakamurellaceae</taxon>
        <taxon>Nakamurella</taxon>
    </lineage>
</organism>
<feature type="region of interest" description="Disordered" evidence="10">
    <location>
        <begin position="311"/>
        <end position="341"/>
    </location>
</feature>
<comment type="subcellular location">
    <subcellularLocation>
        <location evidence="1">Cytoplasm</location>
    </subcellularLocation>
</comment>
<keyword evidence="4" id="KW-0963">Cytoplasm</keyword>
<dbReference type="GO" id="GO:0051301">
    <property type="term" value="P:cell division"/>
    <property type="evidence" value="ECO:0007669"/>
    <property type="project" value="UniProtKB-KW"/>
</dbReference>
<feature type="compositionally biased region" description="Basic and acidic residues" evidence="10">
    <location>
        <begin position="83"/>
        <end position="117"/>
    </location>
</feature>
<evidence type="ECO:0000256" key="7">
    <source>
        <dbReference type="ARBA" id="ARBA00023306"/>
    </source>
</evidence>
<dbReference type="InterPro" id="IPR007793">
    <property type="entry name" value="DivIVA_fam"/>
</dbReference>
<keyword evidence="6 9" id="KW-0175">Coiled coil</keyword>
<feature type="compositionally biased region" description="Polar residues" evidence="10">
    <location>
        <begin position="191"/>
        <end position="209"/>
    </location>
</feature>
<evidence type="ECO:0000256" key="9">
    <source>
        <dbReference type="SAM" id="Coils"/>
    </source>
</evidence>
<evidence type="ECO:0000256" key="6">
    <source>
        <dbReference type="ARBA" id="ARBA00023054"/>
    </source>
</evidence>
<keyword evidence="5" id="KW-0132">Cell division</keyword>
<comment type="caution">
    <text evidence="11">The sequence shown here is derived from an EMBL/GenBank/DDBJ whole genome shotgun (WGS) entry which is preliminary data.</text>
</comment>
<gene>
    <name evidence="11" type="ORF">HKD39_16095</name>
</gene>
<feature type="compositionally biased region" description="Basic and acidic residues" evidence="10">
    <location>
        <begin position="247"/>
        <end position="265"/>
    </location>
</feature>
<evidence type="ECO:0000256" key="3">
    <source>
        <dbReference type="ARBA" id="ARBA00018787"/>
    </source>
</evidence>
<proteinExistence type="inferred from homology"/>
<dbReference type="NCBIfam" id="TIGR03544">
    <property type="entry name" value="DivI1A_domain"/>
    <property type="match status" value="1"/>
</dbReference>
<dbReference type="Gene3D" id="6.10.250.660">
    <property type="match status" value="1"/>
</dbReference>
<protein>
    <recommendedName>
        <fullName evidence="3">Cell wall synthesis protein Wag31</fullName>
    </recommendedName>
    <alternativeName>
        <fullName evidence="8">Antigen 84</fullName>
    </alternativeName>
</protein>
<dbReference type="Proteomes" id="UP000562984">
    <property type="component" value="Unassembled WGS sequence"/>
</dbReference>
<dbReference type="AlphaFoldDB" id="A0A849AB78"/>
<feature type="compositionally biased region" description="Polar residues" evidence="10">
    <location>
        <begin position="229"/>
        <end position="241"/>
    </location>
</feature>
<sequence length="341" mass="35869">MRLTPADVHNVAFKKPSIGKRGYDEDEVDAFLDLVEAELSRLIEENNELTNRLKAYESGELTPAGKAGGNESAAGGSGVSFGKDGDSADAADGKAADSADAAKAHEAAEQTIRRDEAAAVAAADSGQSAAQPVAQQAPANQQAQAQPQQSQPAAGQAAAGQAGQPAAGASLAEHHVHAARLLGLAEETAQRLTSEAQASADQTRNSAQAESEKLLTDSRNQSEKMLSDAKNQAEQTVTAARQQAEAITRDSQLKAEAMDREAQRKYDEVMTRLTEQRTSLEKKIDDLRTYEREYRSRLKGWITEQLQQLDDGGSNAAAGANAAAGSNTNSTAGAAQGNQQR</sequence>
<comment type="similarity">
    <text evidence="2">Belongs to the DivIVA family.</text>
</comment>
<feature type="coiled-coil region" evidence="9">
    <location>
        <begin position="32"/>
        <end position="59"/>
    </location>
</feature>
<dbReference type="PANTHER" id="PTHR35794:SF2">
    <property type="entry name" value="CELL DIVISION PROTEIN DIVIVA"/>
    <property type="match status" value="1"/>
</dbReference>
<dbReference type="SUPFAM" id="SSF58113">
    <property type="entry name" value="Apolipoprotein A-I"/>
    <property type="match status" value="1"/>
</dbReference>
<dbReference type="GO" id="GO:0005737">
    <property type="term" value="C:cytoplasm"/>
    <property type="evidence" value="ECO:0007669"/>
    <property type="project" value="UniProtKB-SubCell"/>
</dbReference>
<feature type="compositionally biased region" description="Low complexity" evidence="10">
    <location>
        <begin position="312"/>
        <end position="335"/>
    </location>
</feature>
<feature type="region of interest" description="Disordered" evidence="10">
    <location>
        <begin position="191"/>
        <end position="265"/>
    </location>
</feature>
<evidence type="ECO:0000313" key="12">
    <source>
        <dbReference type="Proteomes" id="UP000562984"/>
    </source>
</evidence>
<evidence type="ECO:0000256" key="1">
    <source>
        <dbReference type="ARBA" id="ARBA00004496"/>
    </source>
</evidence>